<feature type="transmembrane region" description="Helical" evidence="2">
    <location>
        <begin position="43"/>
        <end position="62"/>
    </location>
</feature>
<gene>
    <name evidence="3" type="ORF">OJ997_14655</name>
</gene>
<reference evidence="3" key="1">
    <citation type="submission" date="2022-10" db="EMBL/GenBank/DDBJ databases">
        <title>The WGS of Solirubrobacter phytolaccae KCTC 29190.</title>
        <authorList>
            <person name="Jiang Z."/>
        </authorList>
    </citation>
    <scope>NUCLEOTIDE SEQUENCE</scope>
    <source>
        <strain evidence="3">KCTC 29190</strain>
    </source>
</reference>
<evidence type="ECO:0000313" key="3">
    <source>
        <dbReference type="EMBL" id="MDA0181543.1"/>
    </source>
</evidence>
<keyword evidence="2" id="KW-0812">Transmembrane</keyword>
<sequence>MEGSVGAPPQRVCPKCARISWATGPQCPYCTASFRRSGGVAPWMLAVAALVVLLGVGLMFYITVQEVNDRVDEVNSKIDTNFNRIRTDVQQQLDAFQAGAGAGAGTVPVPTVAPVPTEVPTVDPVTPEATETPTVEGETTPDPGAGATPTPEEPEIINP</sequence>
<evidence type="ECO:0000313" key="4">
    <source>
        <dbReference type="Proteomes" id="UP001147653"/>
    </source>
</evidence>
<keyword evidence="2" id="KW-1133">Transmembrane helix</keyword>
<name>A0A9X3N884_9ACTN</name>
<comment type="caution">
    <text evidence="3">The sequence shown here is derived from an EMBL/GenBank/DDBJ whole genome shotgun (WGS) entry which is preliminary data.</text>
</comment>
<dbReference type="AlphaFoldDB" id="A0A9X3N884"/>
<dbReference type="EMBL" id="JAPDDP010000023">
    <property type="protein sequence ID" value="MDA0181543.1"/>
    <property type="molecule type" value="Genomic_DNA"/>
</dbReference>
<feature type="region of interest" description="Disordered" evidence="1">
    <location>
        <begin position="106"/>
        <end position="159"/>
    </location>
</feature>
<evidence type="ECO:0000256" key="1">
    <source>
        <dbReference type="SAM" id="MobiDB-lite"/>
    </source>
</evidence>
<accession>A0A9X3N884</accession>
<dbReference type="RefSeq" id="WP_270025862.1">
    <property type="nucleotide sequence ID" value="NZ_JAPDDP010000023.1"/>
</dbReference>
<evidence type="ECO:0000256" key="2">
    <source>
        <dbReference type="SAM" id="Phobius"/>
    </source>
</evidence>
<proteinExistence type="predicted"/>
<keyword evidence="2" id="KW-0472">Membrane</keyword>
<feature type="compositionally biased region" description="Low complexity" evidence="1">
    <location>
        <begin position="106"/>
        <end position="151"/>
    </location>
</feature>
<organism evidence="3 4">
    <name type="scientific">Solirubrobacter phytolaccae</name>
    <dbReference type="NCBI Taxonomy" id="1404360"/>
    <lineage>
        <taxon>Bacteria</taxon>
        <taxon>Bacillati</taxon>
        <taxon>Actinomycetota</taxon>
        <taxon>Thermoleophilia</taxon>
        <taxon>Solirubrobacterales</taxon>
        <taxon>Solirubrobacteraceae</taxon>
        <taxon>Solirubrobacter</taxon>
    </lineage>
</organism>
<dbReference type="Proteomes" id="UP001147653">
    <property type="component" value="Unassembled WGS sequence"/>
</dbReference>
<protein>
    <submittedName>
        <fullName evidence="3">Uncharacterized protein</fullName>
    </submittedName>
</protein>
<keyword evidence="4" id="KW-1185">Reference proteome</keyword>